<dbReference type="Gene3D" id="1.20.1250.20">
    <property type="entry name" value="MFS general substrate transporter like domains"/>
    <property type="match status" value="2"/>
</dbReference>
<protein>
    <recommendedName>
        <fullName evidence="9">Major facilitator superfamily (MFS) profile domain-containing protein</fullName>
    </recommendedName>
</protein>
<feature type="transmembrane region" description="Helical" evidence="8">
    <location>
        <begin position="242"/>
        <end position="265"/>
    </location>
</feature>
<feature type="domain" description="Major facilitator superfamily (MFS) profile" evidence="9">
    <location>
        <begin position="12"/>
        <end position="439"/>
    </location>
</feature>
<dbReference type="InterPro" id="IPR050382">
    <property type="entry name" value="MFS_Na/Anion_cotransporter"/>
</dbReference>
<evidence type="ECO:0000256" key="7">
    <source>
        <dbReference type="ARBA" id="ARBA00024362"/>
    </source>
</evidence>
<dbReference type="InterPro" id="IPR044777">
    <property type="entry name" value="SLC17A9-like"/>
</dbReference>
<feature type="transmembrane region" description="Helical" evidence="8">
    <location>
        <begin position="285"/>
        <end position="306"/>
    </location>
</feature>
<dbReference type="InterPro" id="IPR020846">
    <property type="entry name" value="MFS_dom"/>
</dbReference>
<feature type="transmembrane region" description="Helical" evidence="8">
    <location>
        <begin position="374"/>
        <end position="400"/>
    </location>
</feature>
<dbReference type="InParanoid" id="D8RD22"/>
<dbReference type="eggNOG" id="KOG2532">
    <property type="taxonomic scope" value="Eukaryota"/>
</dbReference>
<dbReference type="GO" id="GO:0016020">
    <property type="term" value="C:membrane"/>
    <property type="evidence" value="ECO:0007669"/>
    <property type="project" value="UniProtKB-SubCell"/>
</dbReference>
<keyword evidence="3 8" id="KW-0812">Transmembrane</keyword>
<evidence type="ECO:0000256" key="4">
    <source>
        <dbReference type="ARBA" id="ARBA00022847"/>
    </source>
</evidence>
<feature type="transmembrane region" description="Helical" evidence="8">
    <location>
        <begin position="169"/>
        <end position="187"/>
    </location>
</feature>
<dbReference type="OMA" id="FYVPKRV"/>
<dbReference type="Gramene" id="EFJ30240">
    <property type="protein sequence ID" value="EFJ30240"/>
    <property type="gene ID" value="SELMODRAFT_91206"/>
</dbReference>
<dbReference type="InterPro" id="IPR011701">
    <property type="entry name" value="MFS"/>
</dbReference>
<evidence type="ECO:0000256" key="1">
    <source>
        <dbReference type="ARBA" id="ARBA00004141"/>
    </source>
</evidence>
<keyword evidence="11" id="KW-1185">Reference proteome</keyword>
<evidence type="ECO:0000313" key="11">
    <source>
        <dbReference type="Proteomes" id="UP000001514"/>
    </source>
</evidence>
<keyword evidence="2" id="KW-0813">Transport</keyword>
<keyword evidence="4" id="KW-0769">Symport</keyword>
<feature type="transmembrane region" description="Helical" evidence="8">
    <location>
        <begin position="78"/>
        <end position="95"/>
    </location>
</feature>
<feature type="transmembrane region" description="Helical" evidence="8">
    <location>
        <begin position="341"/>
        <end position="362"/>
    </location>
</feature>
<evidence type="ECO:0000313" key="10">
    <source>
        <dbReference type="EMBL" id="EFJ30240.1"/>
    </source>
</evidence>
<dbReference type="Pfam" id="PF07690">
    <property type="entry name" value="MFS_1"/>
    <property type="match status" value="1"/>
</dbReference>
<gene>
    <name evidence="10" type="ORF">SELMODRAFT_91206</name>
</gene>
<evidence type="ECO:0000256" key="8">
    <source>
        <dbReference type="SAM" id="Phobius"/>
    </source>
</evidence>
<dbReference type="SUPFAM" id="SSF103473">
    <property type="entry name" value="MFS general substrate transporter"/>
    <property type="match status" value="1"/>
</dbReference>
<comment type="similarity">
    <text evidence="7">Belongs to the major facilitator superfamily. Sodium/anion cotransporter (TC 2.A.1.14) family.</text>
</comment>
<feature type="transmembrane region" description="Helical" evidence="8">
    <location>
        <begin position="101"/>
        <end position="126"/>
    </location>
</feature>
<evidence type="ECO:0000256" key="2">
    <source>
        <dbReference type="ARBA" id="ARBA00022448"/>
    </source>
</evidence>
<reference evidence="10 11" key="1">
    <citation type="journal article" date="2011" name="Science">
        <title>The Selaginella genome identifies genetic changes associated with the evolution of vascular plants.</title>
        <authorList>
            <person name="Banks J.A."/>
            <person name="Nishiyama T."/>
            <person name="Hasebe M."/>
            <person name="Bowman J.L."/>
            <person name="Gribskov M."/>
            <person name="dePamphilis C."/>
            <person name="Albert V.A."/>
            <person name="Aono N."/>
            <person name="Aoyama T."/>
            <person name="Ambrose B.A."/>
            <person name="Ashton N.W."/>
            <person name="Axtell M.J."/>
            <person name="Barker E."/>
            <person name="Barker M.S."/>
            <person name="Bennetzen J.L."/>
            <person name="Bonawitz N.D."/>
            <person name="Chapple C."/>
            <person name="Cheng C."/>
            <person name="Correa L.G."/>
            <person name="Dacre M."/>
            <person name="DeBarry J."/>
            <person name="Dreyer I."/>
            <person name="Elias M."/>
            <person name="Engstrom E.M."/>
            <person name="Estelle M."/>
            <person name="Feng L."/>
            <person name="Finet C."/>
            <person name="Floyd S.K."/>
            <person name="Frommer W.B."/>
            <person name="Fujita T."/>
            <person name="Gramzow L."/>
            <person name="Gutensohn M."/>
            <person name="Harholt J."/>
            <person name="Hattori M."/>
            <person name="Heyl A."/>
            <person name="Hirai T."/>
            <person name="Hiwatashi Y."/>
            <person name="Ishikawa M."/>
            <person name="Iwata M."/>
            <person name="Karol K.G."/>
            <person name="Koehler B."/>
            <person name="Kolukisaoglu U."/>
            <person name="Kubo M."/>
            <person name="Kurata T."/>
            <person name="Lalonde S."/>
            <person name="Li K."/>
            <person name="Li Y."/>
            <person name="Litt A."/>
            <person name="Lyons E."/>
            <person name="Manning G."/>
            <person name="Maruyama T."/>
            <person name="Michael T.P."/>
            <person name="Mikami K."/>
            <person name="Miyazaki S."/>
            <person name="Morinaga S."/>
            <person name="Murata T."/>
            <person name="Mueller-Roeber B."/>
            <person name="Nelson D.R."/>
            <person name="Obara M."/>
            <person name="Oguri Y."/>
            <person name="Olmstead R.G."/>
            <person name="Onodera N."/>
            <person name="Petersen B.L."/>
            <person name="Pils B."/>
            <person name="Prigge M."/>
            <person name="Rensing S.A."/>
            <person name="Riano-Pachon D.M."/>
            <person name="Roberts A.W."/>
            <person name="Sato Y."/>
            <person name="Scheller H.V."/>
            <person name="Schulz B."/>
            <person name="Schulz C."/>
            <person name="Shakirov E.V."/>
            <person name="Shibagaki N."/>
            <person name="Shinohara N."/>
            <person name="Shippen D.E."/>
            <person name="Soerensen I."/>
            <person name="Sotooka R."/>
            <person name="Sugimoto N."/>
            <person name="Sugita M."/>
            <person name="Sumikawa N."/>
            <person name="Tanurdzic M."/>
            <person name="Theissen G."/>
            <person name="Ulvskov P."/>
            <person name="Wakazuki S."/>
            <person name="Weng J.K."/>
            <person name="Willats W.W."/>
            <person name="Wipf D."/>
            <person name="Wolf P.G."/>
            <person name="Yang L."/>
            <person name="Zimmer A.D."/>
            <person name="Zhu Q."/>
            <person name="Mitros T."/>
            <person name="Hellsten U."/>
            <person name="Loque D."/>
            <person name="Otillar R."/>
            <person name="Salamov A."/>
            <person name="Schmutz J."/>
            <person name="Shapiro H."/>
            <person name="Lindquist E."/>
            <person name="Lucas S."/>
            <person name="Rokhsar D."/>
            <person name="Grigoriev I.V."/>
        </authorList>
    </citation>
    <scope>NUCLEOTIDE SEQUENCE [LARGE SCALE GENOMIC DNA]</scope>
</reference>
<evidence type="ECO:0000256" key="5">
    <source>
        <dbReference type="ARBA" id="ARBA00022989"/>
    </source>
</evidence>
<name>D8RD22_SELML</name>
<sequence length="442" mass="47763">MASSKWPQRRIIVLLTFVCTAVCYVERTGFSIAYTAAANSAGITQKSKGNLLSAFFYGYSISQVPGGWVAQRIGGRRVLLWSFFAWTLACIATPIDPRHNSAVIILIRVLVGVAQGFIIPSVHTVLAQWVPPHERSRSVSLTTSGMYLGAAFGMLFLPELVHWSGPRAVYVMEALMGLTWAIFWHFYSIDPPLSEHPKASAAGFGAPADIELKSIHSISAAAAATAARSRTHIPWKKILQSLPVWAIVVNNYTFHYVLYVLMSWLPTYFDQGLHVGLQHMGASKTMPYVVMFVMSNVGGLVADYFVTRKIMNVAHTRKWINGVGFVVAAAGLGIMPKISSVQSAIVCSSVILGSLALGRAGFAVNHMDIAPRYAGIVMGISNTAGTFAGIVGVNLTGWILQSSSHGPADLGSWRLVFGLPAVLCVFSAAVFCKYASGDRVFE</sequence>
<comment type="subcellular location">
    <subcellularLocation>
        <location evidence="1">Membrane</location>
        <topology evidence="1">Multi-pass membrane protein</topology>
    </subcellularLocation>
</comment>
<accession>D8RD22</accession>
<dbReference type="PROSITE" id="PS50850">
    <property type="entry name" value="MFS"/>
    <property type="match status" value="1"/>
</dbReference>
<feature type="transmembrane region" description="Helical" evidence="8">
    <location>
        <begin position="51"/>
        <end position="71"/>
    </location>
</feature>
<dbReference type="InterPro" id="IPR036259">
    <property type="entry name" value="MFS_trans_sf"/>
</dbReference>
<keyword evidence="5 8" id="KW-1133">Transmembrane helix</keyword>
<feature type="transmembrane region" description="Helical" evidence="8">
    <location>
        <begin position="412"/>
        <end position="432"/>
    </location>
</feature>
<dbReference type="FunCoup" id="D8RD22">
    <property type="interactions" value="345"/>
</dbReference>
<dbReference type="CDD" id="cd17380">
    <property type="entry name" value="MFS_SLC17A9_like"/>
    <property type="match status" value="1"/>
</dbReference>
<dbReference type="AlphaFoldDB" id="D8RD22"/>
<feature type="transmembrane region" description="Helical" evidence="8">
    <location>
        <begin position="318"/>
        <end position="335"/>
    </location>
</feature>
<dbReference type="PANTHER" id="PTHR11662">
    <property type="entry name" value="SOLUTE CARRIER FAMILY 17"/>
    <property type="match status" value="1"/>
</dbReference>
<dbReference type="GO" id="GO:0005315">
    <property type="term" value="F:phosphate transmembrane transporter activity"/>
    <property type="evidence" value="ECO:0007669"/>
    <property type="project" value="EnsemblPlants"/>
</dbReference>
<evidence type="ECO:0000256" key="3">
    <source>
        <dbReference type="ARBA" id="ARBA00022692"/>
    </source>
</evidence>
<feature type="transmembrane region" description="Helical" evidence="8">
    <location>
        <begin position="138"/>
        <end position="157"/>
    </location>
</feature>
<dbReference type="GO" id="GO:0005794">
    <property type="term" value="C:Golgi apparatus"/>
    <property type="evidence" value="ECO:0007669"/>
    <property type="project" value="EnsemblPlants"/>
</dbReference>
<evidence type="ECO:0000256" key="6">
    <source>
        <dbReference type="ARBA" id="ARBA00023136"/>
    </source>
</evidence>
<dbReference type="PANTHER" id="PTHR11662:SF282">
    <property type="entry name" value="ANION TRANSPORTER 5-RELATED"/>
    <property type="match status" value="1"/>
</dbReference>
<keyword evidence="6 8" id="KW-0472">Membrane</keyword>
<dbReference type="FunFam" id="1.20.1250.20:FF:000003">
    <property type="entry name" value="Solute carrier family 17 member 3"/>
    <property type="match status" value="1"/>
</dbReference>
<dbReference type="HOGENOM" id="CLU_001265_5_11_1"/>
<dbReference type="KEGG" id="smo:SELMODRAFT_91206"/>
<proteinExistence type="inferred from homology"/>
<organism evidence="11">
    <name type="scientific">Selaginella moellendorffii</name>
    <name type="common">Spikemoss</name>
    <dbReference type="NCBI Taxonomy" id="88036"/>
    <lineage>
        <taxon>Eukaryota</taxon>
        <taxon>Viridiplantae</taxon>
        <taxon>Streptophyta</taxon>
        <taxon>Embryophyta</taxon>
        <taxon>Tracheophyta</taxon>
        <taxon>Lycopodiopsida</taxon>
        <taxon>Selaginellales</taxon>
        <taxon>Selaginellaceae</taxon>
        <taxon>Selaginella</taxon>
    </lineage>
</organism>
<dbReference type="Proteomes" id="UP000001514">
    <property type="component" value="Unassembled WGS sequence"/>
</dbReference>
<evidence type="ECO:0000259" key="9">
    <source>
        <dbReference type="PROSITE" id="PS50850"/>
    </source>
</evidence>
<dbReference type="EMBL" id="GL377576">
    <property type="protein sequence ID" value="EFJ30240.1"/>
    <property type="molecule type" value="Genomic_DNA"/>
</dbReference>
<dbReference type="GO" id="GO:0015293">
    <property type="term" value="F:symporter activity"/>
    <property type="evidence" value="ECO:0007669"/>
    <property type="project" value="UniProtKB-KW"/>
</dbReference>